<comment type="catalytic activity">
    <reaction evidence="11 13">
        <text>RNA(n) + a ribonucleoside 5'-triphosphate = RNA(n+1) + diphosphate</text>
        <dbReference type="Rhea" id="RHEA:21248"/>
        <dbReference type="Rhea" id="RHEA-COMP:14527"/>
        <dbReference type="Rhea" id="RHEA-COMP:17342"/>
        <dbReference type="ChEBI" id="CHEBI:33019"/>
        <dbReference type="ChEBI" id="CHEBI:61557"/>
        <dbReference type="ChEBI" id="CHEBI:140395"/>
        <dbReference type="EC" id="2.7.7.6"/>
    </reaction>
</comment>
<dbReference type="PANTHER" id="PTHR19376:SF32">
    <property type="entry name" value="DNA-DIRECTED RNA POLYMERASE III SUBUNIT RPC1"/>
    <property type="match status" value="1"/>
</dbReference>
<evidence type="ECO:0000256" key="5">
    <source>
        <dbReference type="ARBA" id="ARBA00022695"/>
    </source>
</evidence>
<dbReference type="FunFam" id="2.40.40.20:FF:000019">
    <property type="entry name" value="DNA-directed RNA polymerase II subunit RPB1"/>
    <property type="match status" value="1"/>
</dbReference>
<keyword evidence="6" id="KW-0479">Metal-binding</keyword>
<dbReference type="InterPro" id="IPR006592">
    <property type="entry name" value="RNA_pol_N"/>
</dbReference>
<dbReference type="GO" id="GO:0006351">
    <property type="term" value="P:DNA-templated transcription"/>
    <property type="evidence" value="ECO:0007669"/>
    <property type="project" value="InterPro"/>
</dbReference>
<dbReference type="Gene3D" id="6.20.50.80">
    <property type="match status" value="1"/>
</dbReference>
<dbReference type="Gene3D" id="4.10.860.120">
    <property type="entry name" value="RNA polymerase II, clamp domain"/>
    <property type="match status" value="1"/>
</dbReference>
<dbReference type="Gene3D" id="3.30.1490.180">
    <property type="entry name" value="RNA polymerase ii"/>
    <property type="match status" value="1"/>
</dbReference>
<keyword evidence="9" id="KW-0238">DNA-binding</keyword>
<evidence type="ECO:0000313" key="16">
    <source>
        <dbReference type="Proteomes" id="UP000277582"/>
    </source>
</evidence>
<organism evidence="15 16">
    <name type="scientific">Candidatus Methanodesulfokora washburnensis</name>
    <dbReference type="NCBI Taxonomy" id="2478471"/>
    <lineage>
        <taxon>Archaea</taxon>
        <taxon>Thermoproteota</taxon>
        <taxon>Candidatus Korarchaeia</taxon>
        <taxon>Candidatus Korarchaeia incertae sedis</taxon>
        <taxon>Candidatus Methanodesulfokora</taxon>
    </lineage>
</organism>
<keyword evidence="4 13" id="KW-0808">Transferase</keyword>
<evidence type="ECO:0000256" key="2">
    <source>
        <dbReference type="ARBA" id="ARBA00022478"/>
    </source>
</evidence>
<dbReference type="Gene3D" id="2.40.40.20">
    <property type="match status" value="1"/>
</dbReference>
<keyword evidence="10 13" id="KW-0804">Transcription</keyword>
<dbReference type="SMART" id="SM00663">
    <property type="entry name" value="RPOLA_N"/>
    <property type="match status" value="1"/>
</dbReference>
<keyword evidence="3" id="KW-0963">Cytoplasm</keyword>
<dbReference type="InterPro" id="IPR045867">
    <property type="entry name" value="DNA-dir_RpoC_beta_prime"/>
</dbReference>
<dbReference type="InterPro" id="IPR007080">
    <property type="entry name" value="RNA_pol_Rpb1_1"/>
</dbReference>
<dbReference type="InterPro" id="IPR012758">
    <property type="entry name" value="RPO1N"/>
</dbReference>
<dbReference type="InterPro" id="IPR038120">
    <property type="entry name" value="Rpb1_funnel_sf"/>
</dbReference>
<sequence length="1327" mass="148979">MRRYRGVIMSFTGPITVEEAAPYRIKEVIFGLLSPSDIRRIGEIEITEPSVYDEGGLPIQGGVLDPRLGSINPRQRCPVCGNIAQRCPGHFGRLELAKPVIHIGYVRHIHQILNMTCSSCGKILVPEEKRQALIQEAREYWERNDAEKIDDELYRKVRKAVKSYLSKHDTCPHCGAPVQKVALTEVYKFMIKEPEPRKLWPTEIREWLEKIPDEDVMVLGFNPERARPEWAVMTVMLIPPITIRPSIYLEAGERSEDDLTHILVELVKANQKLKESIAGGSPNSVVEGEWEFLQYWTSVFFYNAKAQLPTATQRGTRRPLKSVFQRLSGKEGRFRKNLIGKRVNFSSRTVISPDPMIDIDEVGVPIEVAMTLTVPEFVTEQNIERMKELVMRGPDQYPGANYVRKGGQHISLKAISRKGREYLKQMAESLEPGDIVERHLMDGDYVIFNRQPSLHKLSILGHRVKVLPGSTFRLNPAVCVPYNADFDGDEMNLHALQLLEARVEAKELMSVTKNMISPRTGGAIVGARQDMITSLYYITKKDSLFTKDEAARMLARAGVDLLPEPAIIHPVELWTGKQIISQLLPKDLNYTNVAKMASSKSECRDPSCPEDSFVLILNGNHLSGVLDDNSMGTLVKGGLTLTDVIIRDYGPDVAADFLSRILKMAAKEVTLLGISSSMKEMLLPPEAKKEMEDKFEKAFSLVTKRIKEFEKSGARKKAVHRTKEELLGTLLEEQMLEFEIVQILDGIRSQVSPIIKKYIDPRSNVIIMARTGARGSMTNLAQVVGTVGQQMVKSRLGFVLTSGRPRKGFRGRVLTYFMRGDLSAEARGYVKSSYYDGLNPAEFVFHAMSSRESLIDKGRRTEDSGYFYRRVANSLKDMYVSYDGTVRDWSGRIIQMAFGGDGYDPVKLFKGEPVNIDALISRFSGSRGAKISEKDAQKLVSSANLPSWVAERIAGKVPVSAAKDVIKEIREAFDRAKIDPLTPIGIISAQSIAEPTTQMVLRTFHAPGVLEMDVTYGVERFKELVFYASTSRPSMTIYLKPEYSKDEEKVRKIASKIKEVRIRDLLSEFSVDNMSFSLTMKVDKDALRANDMTQEDLESAISKIIKAKKGDITVKGDSITVSLIEAASKERPYQALRTWAIRILERRIKGIRGIRKIRIEKEGDEFVIKTTGSNLEAVLKIPQVDISRTTTNDCKEVAKVLGIEAARACLFRELMKVLEEQGLEVDHRYVRLIADAMTYQGSLEAIRLQALGIPSGFFSEMKTPLSKMAFEWTYHVALNAARRGDRNPVESPLDALIMGQLPTTGTGKVALRWKLEKLMPRGVADGG</sequence>
<dbReference type="GO" id="GO:0003899">
    <property type="term" value="F:DNA-directed RNA polymerase activity"/>
    <property type="evidence" value="ECO:0007669"/>
    <property type="project" value="UniProtKB-EC"/>
</dbReference>
<evidence type="ECO:0000256" key="7">
    <source>
        <dbReference type="ARBA" id="ARBA00022833"/>
    </source>
</evidence>
<dbReference type="InterPro" id="IPR007081">
    <property type="entry name" value="RNA_pol_Rpb1_5"/>
</dbReference>
<dbReference type="Pfam" id="PF04997">
    <property type="entry name" value="RNA_pol_Rpb1_1"/>
    <property type="match status" value="1"/>
</dbReference>
<dbReference type="InterPro" id="IPR007066">
    <property type="entry name" value="RNA_pol_Rpb1_3"/>
</dbReference>
<name>A0A429GLW2_9CREN</name>
<dbReference type="NCBIfam" id="NF006336">
    <property type="entry name" value="PRK08566.1"/>
    <property type="match status" value="1"/>
</dbReference>
<evidence type="ECO:0000313" key="15">
    <source>
        <dbReference type="EMBL" id="RSN74713.1"/>
    </source>
</evidence>
<dbReference type="Pfam" id="PF00623">
    <property type="entry name" value="RNA_pol_Rpb1_2"/>
    <property type="match status" value="1"/>
</dbReference>
<evidence type="ECO:0000256" key="10">
    <source>
        <dbReference type="ARBA" id="ARBA00023163"/>
    </source>
</evidence>
<proteinExistence type="inferred from homology"/>
<dbReference type="EC" id="2.7.7.6" evidence="13"/>
<dbReference type="InterPro" id="IPR000722">
    <property type="entry name" value="RNA_pol_asu"/>
</dbReference>
<dbReference type="SUPFAM" id="SSF64484">
    <property type="entry name" value="beta and beta-prime subunits of DNA dependent RNA-polymerase"/>
    <property type="match status" value="1"/>
</dbReference>
<dbReference type="Gene3D" id="1.10.274.100">
    <property type="entry name" value="RNA polymerase Rpb1, domain 3"/>
    <property type="match status" value="1"/>
</dbReference>
<dbReference type="InterPro" id="IPR044893">
    <property type="entry name" value="RNA_pol_Rpb1_clamp_domain"/>
</dbReference>
<evidence type="ECO:0000259" key="14">
    <source>
        <dbReference type="SMART" id="SM00663"/>
    </source>
</evidence>
<keyword evidence="8" id="KW-0460">Magnesium</keyword>
<protein>
    <recommendedName>
        <fullName evidence="13">DNA-directed RNA polymerase subunit</fullName>
        <ecNumber evidence="13">2.7.7.6</ecNumber>
    </recommendedName>
</protein>
<dbReference type="InterPro" id="IPR042102">
    <property type="entry name" value="RNA_pol_Rpb1_3_sf"/>
</dbReference>
<dbReference type="Gene3D" id="6.10.250.2940">
    <property type="match status" value="1"/>
</dbReference>
<dbReference type="NCBIfam" id="TIGR02390">
    <property type="entry name" value="RNA_pol_rpoA1"/>
    <property type="match status" value="1"/>
</dbReference>
<evidence type="ECO:0000256" key="6">
    <source>
        <dbReference type="ARBA" id="ARBA00022723"/>
    </source>
</evidence>
<gene>
    <name evidence="15" type="ORF">D6D85_07625</name>
</gene>
<keyword evidence="5 13" id="KW-0548">Nucleotidyltransferase</keyword>
<accession>A0A429GLW2</accession>
<dbReference type="Gene3D" id="1.10.132.30">
    <property type="match status" value="1"/>
</dbReference>
<dbReference type="Pfam" id="PF04998">
    <property type="entry name" value="RNA_pol_Rpb1_5"/>
    <property type="match status" value="1"/>
</dbReference>
<dbReference type="Pfam" id="PF05000">
    <property type="entry name" value="RNA_pol_Rpb1_4"/>
    <property type="match status" value="1"/>
</dbReference>
<evidence type="ECO:0000256" key="3">
    <source>
        <dbReference type="ARBA" id="ARBA00022490"/>
    </source>
</evidence>
<keyword evidence="16" id="KW-1185">Reference proteome</keyword>
<comment type="similarity">
    <text evidence="1 13">Belongs to the RNA polymerase beta' chain family.</text>
</comment>
<dbReference type="PANTHER" id="PTHR19376">
    <property type="entry name" value="DNA-DIRECTED RNA POLYMERASE"/>
    <property type="match status" value="1"/>
</dbReference>
<comment type="function">
    <text evidence="12">DNA-dependent RNA polymerase (RNAP) catalyzes the transcription of DNA into RNA using the four ribonucleoside triphosphates as substrates. Forms the clamp head domain.</text>
</comment>
<evidence type="ECO:0000256" key="1">
    <source>
        <dbReference type="ARBA" id="ARBA00006460"/>
    </source>
</evidence>
<feature type="domain" description="RNA polymerase N-terminal" evidence="14">
    <location>
        <begin position="229"/>
        <end position="539"/>
    </location>
</feature>
<keyword evidence="7" id="KW-0862">Zinc</keyword>
<keyword evidence="2 13" id="KW-0240">DNA-directed RNA polymerase</keyword>
<comment type="caution">
    <text evidence="15">The sequence shown here is derived from an EMBL/GenBank/DDBJ whole genome shotgun (WGS) entry which is preliminary data.</text>
</comment>
<evidence type="ECO:0000256" key="13">
    <source>
        <dbReference type="RuleBase" id="RU004279"/>
    </source>
</evidence>
<dbReference type="Pfam" id="PF04983">
    <property type="entry name" value="RNA_pol_Rpb1_3"/>
    <property type="match status" value="1"/>
</dbReference>
<evidence type="ECO:0000256" key="4">
    <source>
        <dbReference type="ARBA" id="ARBA00022679"/>
    </source>
</evidence>
<dbReference type="Proteomes" id="UP000277582">
    <property type="component" value="Unassembled WGS sequence"/>
</dbReference>
<comment type="function">
    <text evidence="13">DNA-dependent RNA polymerase catalyzes the transcription of DNA into RNA using the four ribonucleoside triphosphates as substrates.</text>
</comment>
<evidence type="ECO:0000256" key="8">
    <source>
        <dbReference type="ARBA" id="ARBA00022842"/>
    </source>
</evidence>
<dbReference type="GO" id="GO:0003677">
    <property type="term" value="F:DNA binding"/>
    <property type="evidence" value="ECO:0007669"/>
    <property type="project" value="UniProtKB-KW"/>
</dbReference>
<dbReference type="GO" id="GO:0008270">
    <property type="term" value="F:zinc ion binding"/>
    <property type="evidence" value="ECO:0007669"/>
    <property type="project" value="InterPro"/>
</dbReference>
<evidence type="ECO:0000256" key="9">
    <source>
        <dbReference type="ARBA" id="ARBA00023125"/>
    </source>
</evidence>
<dbReference type="InterPro" id="IPR007083">
    <property type="entry name" value="RNA_pol_Rpb1_4"/>
</dbReference>
<dbReference type="GO" id="GO:0000428">
    <property type="term" value="C:DNA-directed RNA polymerase complex"/>
    <property type="evidence" value="ECO:0007669"/>
    <property type="project" value="UniProtKB-KW"/>
</dbReference>
<evidence type="ECO:0000256" key="11">
    <source>
        <dbReference type="ARBA" id="ARBA00048552"/>
    </source>
</evidence>
<dbReference type="EMBL" id="RCOS01000087">
    <property type="protein sequence ID" value="RSN74713.1"/>
    <property type="molecule type" value="Genomic_DNA"/>
</dbReference>
<reference evidence="15 16" key="1">
    <citation type="submission" date="2018-10" db="EMBL/GenBank/DDBJ databases">
        <title>Co-occurring genomic capacity for anaerobic methane metabolism and dissimilatory sulfite reduction discovered in the Korarchaeota.</title>
        <authorList>
            <person name="Mckay L.J."/>
            <person name="Dlakic M."/>
            <person name="Fields M.W."/>
            <person name="Delmont T.O."/>
            <person name="Eren A.M."/>
            <person name="Jay Z.J."/>
            <person name="Klingelsmith K.B."/>
            <person name="Rusch D.B."/>
            <person name="Inskeep W.P."/>
        </authorList>
    </citation>
    <scope>NUCLEOTIDE SEQUENCE [LARGE SCALE GENOMIC DNA]</scope>
    <source>
        <strain evidence="15 16">MDKW</strain>
    </source>
</reference>
<evidence type="ECO:0000256" key="12">
    <source>
        <dbReference type="ARBA" id="ARBA00053389"/>
    </source>
</evidence>